<evidence type="ECO:0000313" key="2">
    <source>
        <dbReference type="Proteomes" id="UP001345827"/>
    </source>
</evidence>
<name>A0AAV9QA36_9PEZI</name>
<dbReference type="PANTHER" id="PTHR42791">
    <property type="entry name" value="GNAT FAMILY ACETYLTRANSFERASE"/>
    <property type="match status" value="1"/>
</dbReference>
<dbReference type="InterPro" id="IPR016181">
    <property type="entry name" value="Acyl_CoA_acyltransferase"/>
</dbReference>
<dbReference type="Proteomes" id="UP001345827">
    <property type="component" value="Unassembled WGS sequence"/>
</dbReference>
<reference evidence="1 2" key="1">
    <citation type="submission" date="2023-06" db="EMBL/GenBank/DDBJ databases">
        <title>Black Yeasts Isolated from many extreme environments.</title>
        <authorList>
            <person name="Coleine C."/>
            <person name="Stajich J.E."/>
            <person name="Selbmann L."/>
        </authorList>
    </citation>
    <scope>NUCLEOTIDE SEQUENCE [LARGE SCALE GENOMIC DNA]</scope>
    <source>
        <strain evidence="1 2">CCFEE 5887</strain>
    </source>
</reference>
<sequence length="251" mass="28170">MTVGTSEGYIEKMASVVSHAMLPSVIWALFFGSGTVGTNSDAWSDEERLQTYHSMVKEFLLPRAGSSAFIAEAGDFSACASWWPPGSHQPPKDLPPQEDLHDLLEQQPQEGKGTSKLLAAFEREIQKVKTELIWSRYGREFWHLALLGRDPRKKPALRGAVRAVLQPFIDQAAAEGKPIWLATTSAHARDIYLHFGWQLVRTVTVEGHNQWCMILFPPSQDSTSKRCSMLKRSMRYGGLGELVNCREQVEQ</sequence>
<organism evidence="1 2">
    <name type="scientific">Vermiconidia calcicola</name>
    <dbReference type="NCBI Taxonomy" id="1690605"/>
    <lineage>
        <taxon>Eukaryota</taxon>
        <taxon>Fungi</taxon>
        <taxon>Dikarya</taxon>
        <taxon>Ascomycota</taxon>
        <taxon>Pezizomycotina</taxon>
        <taxon>Dothideomycetes</taxon>
        <taxon>Dothideomycetidae</taxon>
        <taxon>Mycosphaerellales</taxon>
        <taxon>Extremaceae</taxon>
        <taxon>Vermiconidia</taxon>
    </lineage>
</organism>
<dbReference type="Gene3D" id="3.40.630.30">
    <property type="match status" value="1"/>
</dbReference>
<protein>
    <recommendedName>
        <fullName evidence="3">N-acetyltransferase domain-containing protein</fullName>
    </recommendedName>
</protein>
<keyword evidence="2" id="KW-1185">Reference proteome</keyword>
<proteinExistence type="predicted"/>
<dbReference type="SUPFAM" id="SSF55729">
    <property type="entry name" value="Acyl-CoA N-acyltransferases (Nat)"/>
    <property type="match status" value="1"/>
</dbReference>
<accession>A0AAV9QA36</accession>
<gene>
    <name evidence="1" type="ORF">LTR25_004510</name>
</gene>
<dbReference type="PANTHER" id="PTHR42791:SF1">
    <property type="entry name" value="N-ACETYLTRANSFERASE DOMAIN-CONTAINING PROTEIN"/>
    <property type="match status" value="1"/>
</dbReference>
<evidence type="ECO:0008006" key="3">
    <source>
        <dbReference type="Google" id="ProtNLM"/>
    </source>
</evidence>
<evidence type="ECO:0000313" key="1">
    <source>
        <dbReference type="EMBL" id="KAK5538966.1"/>
    </source>
</evidence>
<dbReference type="InterPro" id="IPR052523">
    <property type="entry name" value="Trichothecene_AcTrans"/>
</dbReference>
<dbReference type="EMBL" id="JAXLQG010000006">
    <property type="protein sequence ID" value="KAK5538966.1"/>
    <property type="molecule type" value="Genomic_DNA"/>
</dbReference>
<comment type="caution">
    <text evidence="1">The sequence shown here is derived from an EMBL/GenBank/DDBJ whole genome shotgun (WGS) entry which is preliminary data.</text>
</comment>
<dbReference type="AlphaFoldDB" id="A0AAV9QA36"/>